<dbReference type="EMBL" id="BQNB010019576">
    <property type="protein sequence ID" value="GJT86750.1"/>
    <property type="molecule type" value="Genomic_DNA"/>
</dbReference>
<dbReference type="Gene3D" id="2.40.70.10">
    <property type="entry name" value="Acid Proteases"/>
    <property type="match status" value="1"/>
</dbReference>
<feature type="compositionally biased region" description="Polar residues" evidence="2">
    <location>
        <begin position="317"/>
        <end position="335"/>
    </location>
</feature>
<reference evidence="3" key="1">
    <citation type="journal article" date="2022" name="Int. J. Mol. Sci.">
        <title>Draft Genome of Tanacetum Coccineum: Genomic Comparison of Closely Related Tanacetum-Family Plants.</title>
        <authorList>
            <person name="Yamashiro T."/>
            <person name="Shiraishi A."/>
            <person name="Nakayama K."/>
            <person name="Satake H."/>
        </authorList>
    </citation>
    <scope>NUCLEOTIDE SEQUENCE</scope>
</reference>
<evidence type="ECO:0000256" key="1">
    <source>
        <dbReference type="SAM" id="Coils"/>
    </source>
</evidence>
<feature type="region of interest" description="Disordered" evidence="2">
    <location>
        <begin position="306"/>
        <end position="335"/>
    </location>
</feature>
<name>A0ABQ5HFT0_9ASTR</name>
<sequence>MSFPTSIYSLGNIMDEVDIEDLTIEEYLKLTQENHAPRIGDWFEAELEKCWKIQQKKDSSHLNLRRQARDDALRNWEAQIDQLRRQNMKEVSLGIKEDRDGLSHEADSKTYWCEPVRQEHEKGYTFTNDDDRISLEWEGLSCTNWVRARYGVSKDKDDLEGIIDYLEPTLYDGFIDHNDEVAYKRRRNKLLGMPYTEPPPIIKEEAEITKYNLGASENPELRGNYQTGPTHDSHVGNIMDEVDIEDLTIEQYFRMTQESQKPKKVDDMTIAEYLGDEEAMKTQDYNEYQPNSTKADVLTIYKDHLSPHHKSPVSPLDTKTNPYHQASQSPVHPKITKTTTKYTREIEEQSNQGLVDIFSINAIADLGASINIMSKSMLDELSLSDPKHPNIIVEMADKTRKVSLRIKEDRVKIKMKEQECNTAIDEHLNTRPTSQAGLSHGAVNKTHWETKERAIIRAMINKLPEEWFSKVSRDKDDLEGIIDYLEPILYDGFIDYNDEAYKQRRNKLLGMPYS</sequence>
<accession>A0ABQ5HFT0</accession>
<comment type="caution">
    <text evidence="3">The sequence shown here is derived from an EMBL/GenBank/DDBJ whole genome shotgun (WGS) entry which is preliminary data.</text>
</comment>
<evidence type="ECO:0000256" key="2">
    <source>
        <dbReference type="SAM" id="MobiDB-lite"/>
    </source>
</evidence>
<keyword evidence="4" id="KW-1185">Reference proteome</keyword>
<keyword evidence="1" id="KW-0175">Coiled coil</keyword>
<proteinExistence type="predicted"/>
<organism evidence="3 4">
    <name type="scientific">Tanacetum coccineum</name>
    <dbReference type="NCBI Taxonomy" id="301880"/>
    <lineage>
        <taxon>Eukaryota</taxon>
        <taxon>Viridiplantae</taxon>
        <taxon>Streptophyta</taxon>
        <taxon>Embryophyta</taxon>
        <taxon>Tracheophyta</taxon>
        <taxon>Spermatophyta</taxon>
        <taxon>Magnoliopsida</taxon>
        <taxon>eudicotyledons</taxon>
        <taxon>Gunneridae</taxon>
        <taxon>Pentapetalae</taxon>
        <taxon>asterids</taxon>
        <taxon>campanulids</taxon>
        <taxon>Asterales</taxon>
        <taxon>Asteraceae</taxon>
        <taxon>Asteroideae</taxon>
        <taxon>Anthemideae</taxon>
        <taxon>Anthemidinae</taxon>
        <taxon>Tanacetum</taxon>
    </lineage>
</organism>
<evidence type="ECO:0000313" key="3">
    <source>
        <dbReference type="EMBL" id="GJT86750.1"/>
    </source>
</evidence>
<feature type="coiled-coil region" evidence="1">
    <location>
        <begin position="66"/>
        <end position="93"/>
    </location>
</feature>
<protein>
    <submittedName>
        <fullName evidence="3">Uncharacterized protein</fullName>
    </submittedName>
</protein>
<gene>
    <name evidence="3" type="ORF">Tco_1068467</name>
</gene>
<dbReference type="InterPro" id="IPR021109">
    <property type="entry name" value="Peptidase_aspartic_dom_sf"/>
</dbReference>
<dbReference type="Proteomes" id="UP001151760">
    <property type="component" value="Unassembled WGS sequence"/>
</dbReference>
<evidence type="ECO:0000313" key="4">
    <source>
        <dbReference type="Proteomes" id="UP001151760"/>
    </source>
</evidence>
<reference evidence="3" key="2">
    <citation type="submission" date="2022-01" db="EMBL/GenBank/DDBJ databases">
        <authorList>
            <person name="Yamashiro T."/>
            <person name="Shiraishi A."/>
            <person name="Satake H."/>
            <person name="Nakayama K."/>
        </authorList>
    </citation>
    <scope>NUCLEOTIDE SEQUENCE</scope>
</reference>